<comment type="caution">
    <text evidence="3">The sequence shown here is derived from an EMBL/GenBank/DDBJ whole genome shotgun (WGS) entry which is preliminary data.</text>
</comment>
<evidence type="ECO:0000313" key="4">
    <source>
        <dbReference type="Proteomes" id="UP001333996"/>
    </source>
</evidence>
<keyword evidence="1 3" id="KW-0378">Hydrolase</keyword>
<evidence type="ECO:0000313" key="3">
    <source>
        <dbReference type="EMBL" id="MED7828419.1"/>
    </source>
</evidence>
<dbReference type="SUPFAM" id="SSF53474">
    <property type="entry name" value="alpha/beta-Hydrolases"/>
    <property type="match status" value="1"/>
</dbReference>
<dbReference type="Proteomes" id="UP001333996">
    <property type="component" value="Unassembled WGS sequence"/>
</dbReference>
<evidence type="ECO:0000259" key="2">
    <source>
        <dbReference type="Pfam" id="PF12697"/>
    </source>
</evidence>
<dbReference type="PRINTS" id="PR00412">
    <property type="entry name" value="EPOXHYDRLASE"/>
</dbReference>
<name>A0ABU7FWK1_9ACTN</name>
<dbReference type="Pfam" id="PF12697">
    <property type="entry name" value="Abhydrolase_6"/>
    <property type="match status" value="1"/>
</dbReference>
<protein>
    <submittedName>
        <fullName evidence="3">Alpha/beta hydrolase</fullName>
    </submittedName>
</protein>
<proteinExistence type="predicted"/>
<reference evidence="3" key="1">
    <citation type="submission" date="2024-01" db="EMBL/GenBank/DDBJ databases">
        <title>First draft genome sequence data of TA4-1, the type strain of Gram-positive actinobacterium Streptomyces chiangmaiensis.</title>
        <authorList>
            <person name="Yasawong M."/>
            <person name="Nantapong N."/>
        </authorList>
    </citation>
    <scope>NUCLEOTIDE SEQUENCE</scope>
    <source>
        <strain evidence="3">TA4-1</strain>
    </source>
</reference>
<dbReference type="InterPro" id="IPR029058">
    <property type="entry name" value="AB_hydrolase_fold"/>
</dbReference>
<sequence length="258" mass="28813">MIHGFPQSWTEFRQQMVPLSKAHTVIAVDLRGTGDSQVTESGYDATTLAGDVHQLLKQLGLNDGVQIVAHDIGVWVAYDYAAQWRSEVQRMAVMEAPIPDDSIYSYPALNADPGKPAPWHFGLFQLPLAESLIAGHERVLVHDMMTEYLAGNPSPFTSSDFDYYAHLLKEPGHTKAWMDVYRGLRTDVQQNKAYLAQGKLQMPILAIGGEDSFGQGVPDQWRKYAVNVEGHVLKNSGHFVTEEKPQEVNSMLESFLQK</sequence>
<dbReference type="Gene3D" id="3.40.50.1820">
    <property type="entry name" value="alpha/beta hydrolase"/>
    <property type="match status" value="1"/>
</dbReference>
<dbReference type="RefSeq" id="WP_329512764.1">
    <property type="nucleotide sequence ID" value="NZ_BAAAYZ010000119.1"/>
</dbReference>
<dbReference type="GO" id="GO:0016787">
    <property type="term" value="F:hydrolase activity"/>
    <property type="evidence" value="ECO:0007669"/>
    <property type="project" value="UniProtKB-KW"/>
</dbReference>
<dbReference type="InterPro" id="IPR000073">
    <property type="entry name" value="AB_hydrolase_1"/>
</dbReference>
<keyword evidence="4" id="KW-1185">Reference proteome</keyword>
<feature type="domain" description="AB hydrolase-1" evidence="2">
    <location>
        <begin position="1"/>
        <end position="249"/>
    </location>
</feature>
<evidence type="ECO:0000256" key="1">
    <source>
        <dbReference type="ARBA" id="ARBA00022801"/>
    </source>
</evidence>
<dbReference type="PANTHER" id="PTHR43329">
    <property type="entry name" value="EPOXIDE HYDROLASE"/>
    <property type="match status" value="1"/>
</dbReference>
<accession>A0ABU7FWK1</accession>
<organism evidence="3 4">
    <name type="scientific">Streptomyces chiangmaiensis</name>
    <dbReference type="NCBI Taxonomy" id="766497"/>
    <lineage>
        <taxon>Bacteria</taxon>
        <taxon>Bacillati</taxon>
        <taxon>Actinomycetota</taxon>
        <taxon>Actinomycetes</taxon>
        <taxon>Kitasatosporales</taxon>
        <taxon>Streptomycetaceae</taxon>
        <taxon>Streptomyces</taxon>
    </lineage>
</organism>
<gene>
    <name evidence="3" type="ORF">VXC91_42820</name>
</gene>
<dbReference type="InterPro" id="IPR000639">
    <property type="entry name" value="Epox_hydrolase-like"/>
</dbReference>
<dbReference type="EMBL" id="JAYWVC010000379">
    <property type="protein sequence ID" value="MED7828419.1"/>
    <property type="molecule type" value="Genomic_DNA"/>
</dbReference>